<reference evidence="1" key="1">
    <citation type="submission" date="2014-11" db="EMBL/GenBank/DDBJ databases">
        <authorList>
            <person name="Amaro Gonzalez C."/>
        </authorList>
    </citation>
    <scope>NUCLEOTIDE SEQUENCE</scope>
</reference>
<organism evidence="1">
    <name type="scientific">Anguilla anguilla</name>
    <name type="common">European freshwater eel</name>
    <name type="synonym">Muraena anguilla</name>
    <dbReference type="NCBI Taxonomy" id="7936"/>
    <lineage>
        <taxon>Eukaryota</taxon>
        <taxon>Metazoa</taxon>
        <taxon>Chordata</taxon>
        <taxon>Craniata</taxon>
        <taxon>Vertebrata</taxon>
        <taxon>Euteleostomi</taxon>
        <taxon>Actinopterygii</taxon>
        <taxon>Neopterygii</taxon>
        <taxon>Teleostei</taxon>
        <taxon>Anguilliformes</taxon>
        <taxon>Anguillidae</taxon>
        <taxon>Anguilla</taxon>
    </lineage>
</organism>
<proteinExistence type="predicted"/>
<dbReference type="EMBL" id="GBXM01019778">
    <property type="protein sequence ID" value="JAH88799.1"/>
    <property type="molecule type" value="Transcribed_RNA"/>
</dbReference>
<dbReference type="AlphaFoldDB" id="A0A0E9WEJ2"/>
<accession>A0A0E9WEJ2</accession>
<sequence length="68" mass="7727">MRYQKKKVSRQLPENSCTTCIRCCPLALSPLHNVCASGLSCLCELCSRFLEISDSHFFFFFFSRLGGV</sequence>
<evidence type="ECO:0000313" key="1">
    <source>
        <dbReference type="EMBL" id="JAH88799.1"/>
    </source>
</evidence>
<name>A0A0E9WEJ2_ANGAN</name>
<protein>
    <submittedName>
        <fullName evidence="1">Uncharacterized protein</fullName>
    </submittedName>
</protein>
<reference evidence="1" key="2">
    <citation type="journal article" date="2015" name="Fish Shellfish Immunol.">
        <title>Early steps in the European eel (Anguilla anguilla)-Vibrio vulnificus interaction in the gills: Role of the RtxA13 toxin.</title>
        <authorList>
            <person name="Callol A."/>
            <person name="Pajuelo D."/>
            <person name="Ebbesson L."/>
            <person name="Teles M."/>
            <person name="MacKenzie S."/>
            <person name="Amaro C."/>
        </authorList>
    </citation>
    <scope>NUCLEOTIDE SEQUENCE</scope>
</reference>